<reference evidence="3" key="1">
    <citation type="submission" date="2015-08" db="EMBL/GenBank/DDBJ databases">
        <title>Genome sequencing project for genomic taxonomy and phylogenomics of Bacillus-like bacteria.</title>
        <authorList>
            <person name="Liu B."/>
            <person name="Wang J."/>
            <person name="Zhu Y."/>
            <person name="Liu G."/>
            <person name="Chen Q."/>
            <person name="Chen Z."/>
            <person name="Lan J."/>
            <person name="Che J."/>
            <person name="Ge C."/>
            <person name="Shi H."/>
            <person name="Pan Z."/>
            <person name="Liu X."/>
        </authorList>
    </citation>
    <scope>NUCLEOTIDE SEQUENCE [LARGE SCALE GENOMIC DNA]</scope>
    <source>
        <strain evidence="3">FJAT-22460</strain>
    </source>
</reference>
<dbReference type="PATRIC" id="fig|1705565.3.peg.4342"/>
<keyword evidence="3" id="KW-1185">Reference proteome</keyword>
<protein>
    <submittedName>
        <fullName evidence="2">Uncharacterized protein</fullName>
    </submittedName>
</protein>
<evidence type="ECO:0000313" key="2">
    <source>
        <dbReference type="EMBL" id="KOR89722.1"/>
    </source>
</evidence>
<keyword evidence="1" id="KW-0812">Transmembrane</keyword>
<gene>
    <name evidence="2" type="ORF">AM231_11665</name>
</gene>
<dbReference type="EMBL" id="LIUT01000001">
    <property type="protein sequence ID" value="KOR89722.1"/>
    <property type="molecule type" value="Genomic_DNA"/>
</dbReference>
<dbReference type="RefSeq" id="WP_054402754.1">
    <property type="nucleotide sequence ID" value="NZ_LIUT01000001.1"/>
</dbReference>
<evidence type="ECO:0000313" key="3">
    <source>
        <dbReference type="Proteomes" id="UP000036932"/>
    </source>
</evidence>
<dbReference type="Proteomes" id="UP000036932">
    <property type="component" value="Unassembled WGS sequence"/>
</dbReference>
<proteinExistence type="predicted"/>
<accession>A0A0M1P5N8</accession>
<comment type="caution">
    <text evidence="2">The sequence shown here is derived from an EMBL/GenBank/DDBJ whole genome shotgun (WGS) entry which is preliminary data.</text>
</comment>
<organism evidence="2 3">
    <name type="scientific">Paenibacillus solani</name>
    <dbReference type="NCBI Taxonomy" id="1705565"/>
    <lineage>
        <taxon>Bacteria</taxon>
        <taxon>Bacillati</taxon>
        <taxon>Bacillota</taxon>
        <taxon>Bacilli</taxon>
        <taxon>Bacillales</taxon>
        <taxon>Paenibacillaceae</taxon>
        <taxon>Paenibacillus</taxon>
    </lineage>
</organism>
<evidence type="ECO:0000256" key="1">
    <source>
        <dbReference type="SAM" id="Phobius"/>
    </source>
</evidence>
<feature type="transmembrane region" description="Helical" evidence="1">
    <location>
        <begin position="72"/>
        <end position="92"/>
    </location>
</feature>
<keyword evidence="1" id="KW-0472">Membrane</keyword>
<keyword evidence="1" id="KW-1133">Transmembrane helix</keyword>
<dbReference type="OrthoDB" id="2639251at2"/>
<sequence>MRIKRRRIFNLSAWIALLTILLAPGKVIIEGEDVARIEYGFPFRFIIKYYPNHMSNSLDTNPWLIQDIQIQLLLYFFNVMLIYGIIHIILTIRKRMKNG</sequence>
<name>A0A0M1P5N8_9BACL</name>
<dbReference type="AlphaFoldDB" id="A0A0M1P5N8"/>